<dbReference type="NCBIfam" id="NF037970">
    <property type="entry name" value="vanZ_1"/>
    <property type="match status" value="1"/>
</dbReference>
<feature type="transmembrane region" description="Helical" evidence="1">
    <location>
        <begin position="87"/>
        <end position="107"/>
    </location>
</feature>
<proteinExistence type="predicted"/>
<organism evidence="3 4">
    <name type="scientific">Psychrosphaera ytuae</name>
    <dbReference type="NCBI Taxonomy" id="2820710"/>
    <lineage>
        <taxon>Bacteria</taxon>
        <taxon>Pseudomonadati</taxon>
        <taxon>Pseudomonadota</taxon>
        <taxon>Gammaproteobacteria</taxon>
        <taxon>Alteromonadales</taxon>
        <taxon>Pseudoalteromonadaceae</taxon>
        <taxon>Psychrosphaera</taxon>
    </lineage>
</organism>
<dbReference type="Pfam" id="PF04892">
    <property type="entry name" value="VanZ"/>
    <property type="match status" value="1"/>
</dbReference>
<evidence type="ECO:0000256" key="1">
    <source>
        <dbReference type="SAM" id="Phobius"/>
    </source>
</evidence>
<accession>A0A975HHZ5</accession>
<dbReference type="InterPro" id="IPR006976">
    <property type="entry name" value="VanZ-like"/>
</dbReference>
<dbReference type="KEGG" id="psym:J1N51_13445"/>
<dbReference type="PROSITE" id="PS51257">
    <property type="entry name" value="PROKAR_LIPOPROTEIN"/>
    <property type="match status" value="1"/>
</dbReference>
<feature type="domain" description="VanZ-like" evidence="2">
    <location>
        <begin position="28"/>
        <end position="107"/>
    </location>
</feature>
<gene>
    <name evidence="3" type="ORF">J1N51_13445</name>
</gene>
<name>A0A975HHZ5_9GAMM</name>
<evidence type="ECO:0000313" key="4">
    <source>
        <dbReference type="Proteomes" id="UP000682739"/>
    </source>
</evidence>
<keyword evidence="1" id="KW-0812">Transmembrane</keyword>
<feature type="transmembrane region" description="Helical" evidence="1">
    <location>
        <begin position="62"/>
        <end position="81"/>
    </location>
</feature>
<dbReference type="EMBL" id="CP072110">
    <property type="protein sequence ID" value="QTH63706.1"/>
    <property type="molecule type" value="Genomic_DNA"/>
</dbReference>
<evidence type="ECO:0000313" key="3">
    <source>
        <dbReference type="EMBL" id="QTH63706.1"/>
    </source>
</evidence>
<evidence type="ECO:0000259" key="2">
    <source>
        <dbReference type="Pfam" id="PF04892"/>
    </source>
</evidence>
<dbReference type="AlphaFoldDB" id="A0A975HHZ5"/>
<keyword evidence="4" id="KW-1185">Reference proteome</keyword>
<keyword evidence="1" id="KW-1133">Transmembrane helix</keyword>
<feature type="transmembrane region" description="Helical" evidence="1">
    <location>
        <begin position="37"/>
        <end position="55"/>
    </location>
</feature>
<keyword evidence="1" id="KW-0472">Membrane</keyword>
<sequence>MTLFQYRMIFWLAFIISCFGFFSEVEQGPVLFSHFDKVMHFGVFAVLTLLFQKGFGLNWKIGLALAVIYGAAVEIIQGAFAGRQASFGDWVADILGAIAALYVLYVLNRKQVEQ</sequence>
<reference evidence="3" key="1">
    <citation type="submission" date="2021-03" db="EMBL/GenBank/DDBJ databases">
        <title>Description of Psychrosphaera ytuae sp. nov. isolated from deep sea sediment of South China Sea.</title>
        <authorList>
            <person name="Zhang J."/>
            <person name="Xu X.-D."/>
        </authorList>
    </citation>
    <scope>NUCLEOTIDE SEQUENCE</scope>
    <source>
        <strain evidence="3">MTZ26</strain>
    </source>
</reference>
<dbReference type="RefSeq" id="WP_208831761.1">
    <property type="nucleotide sequence ID" value="NZ_CP072110.1"/>
</dbReference>
<dbReference type="Proteomes" id="UP000682739">
    <property type="component" value="Chromosome"/>
</dbReference>
<protein>
    <submittedName>
        <fullName evidence="3">VanZ family protein</fullName>
    </submittedName>
</protein>
<dbReference type="PANTHER" id="PTHR28008">
    <property type="entry name" value="DOMAIN PROTEIN, PUTATIVE (AFU_ORTHOLOGUE AFUA_3G10980)-RELATED"/>
    <property type="match status" value="1"/>
</dbReference>
<dbReference type="PANTHER" id="PTHR28008:SF1">
    <property type="entry name" value="DOMAIN PROTEIN, PUTATIVE (AFU_ORTHOLOGUE AFUA_3G10980)-RELATED"/>
    <property type="match status" value="1"/>
</dbReference>